<dbReference type="InterPro" id="IPR036026">
    <property type="entry name" value="Seven-hairpin_glycosidases"/>
</dbReference>
<name>E5QZV9_ARTGP</name>
<dbReference type="InterPro" id="IPR050749">
    <property type="entry name" value="Glycosyl_Hydrolase_47"/>
</dbReference>
<accession>E5QZV9</accession>
<dbReference type="VEuPathDB" id="FungiDB:MGYG_00463"/>
<proteinExistence type="inferred from homology"/>
<feature type="active site" evidence="6">
    <location>
        <position position="801"/>
    </location>
</feature>
<comment type="cofactor">
    <cofactor evidence="1 7">
        <name>Ca(2+)</name>
        <dbReference type="ChEBI" id="CHEBI:29108"/>
    </cofactor>
</comment>
<evidence type="ECO:0000256" key="4">
    <source>
        <dbReference type="ARBA" id="ARBA00022801"/>
    </source>
</evidence>
<feature type="compositionally biased region" description="Polar residues" evidence="10">
    <location>
        <begin position="422"/>
        <end position="446"/>
    </location>
</feature>
<organism evidence="13">
    <name type="scientific">Arthroderma gypseum (strain ATCC MYA-4604 / CBS 118893)</name>
    <name type="common">Microsporum gypseum</name>
    <dbReference type="NCBI Taxonomy" id="535722"/>
    <lineage>
        <taxon>Eukaryota</taxon>
        <taxon>Fungi</taxon>
        <taxon>Dikarya</taxon>
        <taxon>Ascomycota</taxon>
        <taxon>Pezizomycotina</taxon>
        <taxon>Eurotiomycetes</taxon>
        <taxon>Eurotiomycetidae</taxon>
        <taxon>Onygenales</taxon>
        <taxon>Arthrodermataceae</taxon>
        <taxon>Nannizzia</taxon>
    </lineage>
</organism>
<feature type="compositionally biased region" description="Basic and acidic residues" evidence="10">
    <location>
        <begin position="152"/>
        <end position="161"/>
    </location>
</feature>
<evidence type="ECO:0000256" key="5">
    <source>
        <dbReference type="ARBA" id="ARBA00023157"/>
    </source>
</evidence>
<gene>
    <name evidence="12" type="ORF">MGYG_00463</name>
</gene>
<dbReference type="GO" id="GO:0016020">
    <property type="term" value="C:membrane"/>
    <property type="evidence" value="ECO:0007669"/>
    <property type="project" value="InterPro"/>
</dbReference>
<dbReference type="GeneID" id="10031691"/>
<keyword evidence="5 8" id="KW-1015">Disulfide bond</keyword>
<feature type="active site" description="Proton donor" evidence="6">
    <location>
        <position position="285"/>
    </location>
</feature>
<feature type="compositionally biased region" description="Pro residues" evidence="10">
    <location>
        <begin position="61"/>
        <end position="79"/>
    </location>
</feature>
<evidence type="ECO:0000256" key="2">
    <source>
        <dbReference type="ARBA" id="ARBA00004922"/>
    </source>
</evidence>
<evidence type="ECO:0000313" key="12">
    <source>
        <dbReference type="EMBL" id="EFQ97422.1"/>
    </source>
</evidence>
<dbReference type="EMBL" id="DS989822">
    <property type="protein sequence ID" value="EFQ97422.1"/>
    <property type="molecule type" value="Genomic_DNA"/>
</dbReference>
<dbReference type="InterPro" id="IPR001382">
    <property type="entry name" value="Glyco_hydro_47"/>
</dbReference>
<keyword evidence="4 9" id="KW-0378">Hydrolase</keyword>
<keyword evidence="11" id="KW-0812">Transmembrane</keyword>
<keyword evidence="11" id="KW-0472">Membrane</keyword>
<feature type="compositionally biased region" description="Low complexity" evidence="10">
    <location>
        <begin position="50"/>
        <end position="60"/>
    </location>
</feature>
<feature type="compositionally biased region" description="Polar residues" evidence="10">
    <location>
        <begin position="713"/>
        <end position="727"/>
    </location>
</feature>
<dbReference type="FunCoup" id="E5QZV9">
    <property type="interactions" value="93"/>
</dbReference>
<dbReference type="eggNOG" id="KOG2204">
    <property type="taxonomic scope" value="Eukaryota"/>
</dbReference>
<feature type="active site" evidence="6">
    <location>
        <position position="525"/>
    </location>
</feature>
<feature type="compositionally biased region" description="Pro residues" evidence="10">
    <location>
        <begin position="88"/>
        <end position="97"/>
    </location>
</feature>
<evidence type="ECO:0000256" key="3">
    <source>
        <dbReference type="ARBA" id="ARBA00007658"/>
    </source>
</evidence>
<dbReference type="SUPFAM" id="SSF48225">
    <property type="entry name" value="Seven-hairpin glycosidases"/>
    <property type="match status" value="1"/>
</dbReference>
<dbReference type="Gene3D" id="1.50.10.10">
    <property type="match status" value="3"/>
</dbReference>
<dbReference type="PANTHER" id="PTHR11742">
    <property type="entry name" value="MANNOSYL-OLIGOSACCHARIDE ALPHA-1,2-MANNOSIDASE-RELATED"/>
    <property type="match status" value="1"/>
</dbReference>
<dbReference type="AlphaFoldDB" id="E5QZV9"/>
<dbReference type="Proteomes" id="UP000002669">
    <property type="component" value="Unassembled WGS sequence"/>
</dbReference>
<dbReference type="HOGENOM" id="CLU_003818_1_0_1"/>
<evidence type="ECO:0000256" key="7">
    <source>
        <dbReference type="PIRSR" id="PIRSR601382-2"/>
    </source>
</evidence>
<dbReference type="PRINTS" id="PR00747">
    <property type="entry name" value="GLYHDRLASE47"/>
</dbReference>
<evidence type="ECO:0000256" key="11">
    <source>
        <dbReference type="SAM" id="Phobius"/>
    </source>
</evidence>
<keyword evidence="7" id="KW-0106">Calcium</keyword>
<dbReference type="UniPathway" id="UPA00378"/>
<dbReference type="Pfam" id="PF01532">
    <property type="entry name" value="Glyco_hydro_47"/>
    <property type="match status" value="1"/>
</dbReference>
<keyword evidence="7" id="KW-0479">Metal-binding</keyword>
<dbReference type="EC" id="3.2.1.-" evidence="9"/>
<feature type="disulfide bond" evidence="8">
    <location>
        <begin position="601"/>
        <end position="630"/>
    </location>
</feature>
<keyword evidence="13" id="KW-1185">Reference proteome</keyword>
<dbReference type="OrthoDB" id="10052040at2759"/>
<evidence type="ECO:0000256" key="8">
    <source>
        <dbReference type="PIRSR" id="PIRSR601382-3"/>
    </source>
</evidence>
<dbReference type="GO" id="GO:0005509">
    <property type="term" value="F:calcium ion binding"/>
    <property type="evidence" value="ECO:0007669"/>
    <property type="project" value="InterPro"/>
</dbReference>
<dbReference type="RefSeq" id="XP_003176374.1">
    <property type="nucleotide sequence ID" value="XM_003176326.1"/>
</dbReference>
<feature type="active site" description="Proton donor" evidence="6">
    <location>
        <position position="644"/>
    </location>
</feature>
<feature type="region of interest" description="Disordered" evidence="10">
    <location>
        <begin position="41"/>
        <end position="182"/>
    </location>
</feature>
<evidence type="ECO:0000256" key="9">
    <source>
        <dbReference type="RuleBase" id="RU361193"/>
    </source>
</evidence>
<sequence length="899" mass="100566">MFRFRRYRVYLVFSIISILAIIHFSGFRGLSSTSSYAPTVPVLKPDGPKQPAQQPQQPQLPQAPPSPPQQPQSQPPQPPVKEEDKQKPIPPPAPPVPGNGQQDIGVKPPPPPSVKETPRPAVPPVDRPGYSQPEGKGRQDADDDEEEEEDADKPRWEKQPEHFPIASENVIPLPTGSPKKLPKIQFDFPRESAQAKEAREQKLAQIKNSLKHSWNGYRQHAWLHDEVRPESGGYRDPFMGWGATLVDSLDTLWIAGMKEEFEEAVRAVGKLDFKTSKRRDIPLFETVIRYLGGLIGAYDISDGRYGTLLDKAIELADILMGAFDTPNRMPVTYYMWAPEYASQRHRSGKRVVLAELGSLSVEFTRLAQITENNRYYDAIARITNALEKWQPDTSIPGLWPSFLDASGCKTLPRKKSKPAEQSPDSPVSNPDTAGSSSQQQKPQQDNAGLGKRDENKLLPGEEPANYDGTPSVPKVETAPPSKLKIPDDKPWQQPEIDFEDQCEEQGLSYPPGVLSATYTLAALADSVYEYLPKTYALLGGLNDQYKNMYKLARDATMKHIAFRPMLPDSRDILFIADTTTSVRKGDEQYFNYKYHPSHLGCFVGGMFGVGSRLFGLDQDLEIAKKMADACFWAYNVTATQIMPEAFAVLPCKDMQSCEWNQTAYNHAVYPYEIKKSNQDSLTGMKNGGNEAVKKPTATHKADPEALATPPSPEKQNMGHNQQQQTRSPAAGGNIAKRDDIRETPIPDRIVADPSKPIPGGAAVATSTSMSHAQLVDMHIRDERIPPGMTKVNSAKYILRPEAIESVFIMYRITGDESWREKGWEMFNAIERATRAEYAHSAIRDVTSKEPVFQDEMESFWIGETLKYFYLLFSDPDVVSLDDYVLNTEAHPHKRPSLAF</sequence>
<dbReference type="STRING" id="535722.E5QZV9"/>
<feature type="transmembrane region" description="Helical" evidence="11">
    <location>
        <begin position="7"/>
        <end position="27"/>
    </location>
</feature>
<dbReference type="GO" id="GO:0004571">
    <property type="term" value="F:mannosyl-oligosaccharide 1,2-alpha-mannosidase activity"/>
    <property type="evidence" value="ECO:0007669"/>
    <property type="project" value="InterPro"/>
</dbReference>
<feature type="compositionally biased region" description="Acidic residues" evidence="10">
    <location>
        <begin position="141"/>
        <end position="151"/>
    </location>
</feature>
<comment type="similarity">
    <text evidence="3 9">Belongs to the glycosyl hydrolase 47 family.</text>
</comment>
<dbReference type="GO" id="GO:0005975">
    <property type="term" value="P:carbohydrate metabolic process"/>
    <property type="evidence" value="ECO:0007669"/>
    <property type="project" value="InterPro"/>
</dbReference>
<evidence type="ECO:0000313" key="13">
    <source>
        <dbReference type="Proteomes" id="UP000002669"/>
    </source>
</evidence>
<feature type="region of interest" description="Disordered" evidence="10">
    <location>
        <begin position="409"/>
        <end position="493"/>
    </location>
</feature>
<feature type="region of interest" description="Disordered" evidence="10">
    <location>
        <begin position="680"/>
        <end position="763"/>
    </location>
</feature>
<comment type="pathway">
    <text evidence="2">Protein modification; protein glycosylation.</text>
</comment>
<evidence type="ECO:0000256" key="6">
    <source>
        <dbReference type="PIRSR" id="PIRSR601382-1"/>
    </source>
</evidence>
<dbReference type="PANTHER" id="PTHR11742:SF103">
    <property type="entry name" value="ENDOPLASMIC RETICULUM MANNOSIDASE MNL2-RELATED"/>
    <property type="match status" value="1"/>
</dbReference>
<dbReference type="InParanoid" id="E5QZV9"/>
<protein>
    <recommendedName>
        <fullName evidence="9">alpha-1,2-Mannosidase</fullName>
        <ecNumber evidence="9">3.2.1.-</ecNumber>
    </recommendedName>
</protein>
<keyword evidence="11" id="KW-1133">Transmembrane helix</keyword>
<dbReference type="OMA" id="YYTFENE"/>
<evidence type="ECO:0000256" key="1">
    <source>
        <dbReference type="ARBA" id="ARBA00001913"/>
    </source>
</evidence>
<dbReference type="GO" id="GO:0036503">
    <property type="term" value="P:ERAD pathway"/>
    <property type="evidence" value="ECO:0007669"/>
    <property type="project" value="UniProtKB-ARBA"/>
</dbReference>
<dbReference type="InterPro" id="IPR012341">
    <property type="entry name" value="6hp_glycosidase-like_sf"/>
</dbReference>
<feature type="binding site" evidence="7">
    <location>
        <position position="887"/>
    </location>
    <ligand>
        <name>Ca(2+)</name>
        <dbReference type="ChEBI" id="CHEBI:29108"/>
    </ligand>
</feature>
<keyword evidence="9" id="KW-0326">Glycosidase</keyword>
<evidence type="ECO:0000256" key="10">
    <source>
        <dbReference type="SAM" id="MobiDB-lite"/>
    </source>
</evidence>
<dbReference type="GO" id="GO:0005783">
    <property type="term" value="C:endoplasmic reticulum"/>
    <property type="evidence" value="ECO:0007669"/>
    <property type="project" value="TreeGrafter"/>
</dbReference>
<reference evidence="13" key="1">
    <citation type="journal article" date="2012" name="MBio">
        <title>Comparative genome analysis of Trichophyton rubrum and related dermatophytes reveals candidate genes involved in infection.</title>
        <authorList>
            <person name="Martinez D.A."/>
            <person name="Oliver B.G."/>
            <person name="Graeser Y."/>
            <person name="Goldberg J.M."/>
            <person name="Li W."/>
            <person name="Martinez-Rossi N.M."/>
            <person name="Monod M."/>
            <person name="Shelest E."/>
            <person name="Barton R.C."/>
            <person name="Birch E."/>
            <person name="Brakhage A.A."/>
            <person name="Chen Z."/>
            <person name="Gurr S.J."/>
            <person name="Heiman D."/>
            <person name="Heitman J."/>
            <person name="Kosti I."/>
            <person name="Rossi A."/>
            <person name="Saif S."/>
            <person name="Samalova M."/>
            <person name="Saunders C.W."/>
            <person name="Shea T."/>
            <person name="Summerbell R.C."/>
            <person name="Xu J."/>
            <person name="Young S."/>
            <person name="Zeng Q."/>
            <person name="Birren B.W."/>
            <person name="Cuomo C.A."/>
            <person name="White T.C."/>
        </authorList>
    </citation>
    <scope>NUCLEOTIDE SEQUENCE [LARGE SCALE GENOMIC DNA]</scope>
    <source>
        <strain evidence="13">ATCC MYA-4604 / CBS 118893</strain>
    </source>
</reference>
<feature type="compositionally biased region" description="Basic and acidic residues" evidence="10">
    <location>
        <begin position="735"/>
        <end position="745"/>
    </location>
</feature>